<dbReference type="Pfam" id="PF00359">
    <property type="entry name" value="PTS_EIIA_2"/>
    <property type="match status" value="1"/>
</dbReference>
<dbReference type="CDD" id="cd00211">
    <property type="entry name" value="PTS_IIA_fru"/>
    <property type="match status" value="1"/>
</dbReference>
<dbReference type="Gene3D" id="3.40.930.10">
    <property type="entry name" value="Mannitol-specific EII, Chain A"/>
    <property type="match status" value="1"/>
</dbReference>
<dbReference type="PANTHER" id="PTHR47738:SF2">
    <property type="entry name" value="PTS SYSTEM FRUCTOSE-LIKE EIIA COMPONENT"/>
    <property type="match status" value="1"/>
</dbReference>
<protein>
    <submittedName>
        <fullName evidence="4">PTS system fructose-specific EIIABC component</fullName>
    </submittedName>
</protein>
<organism evidence="4 5">
    <name type="scientific">Pontiella desulfatans</name>
    <dbReference type="NCBI Taxonomy" id="2750659"/>
    <lineage>
        <taxon>Bacteria</taxon>
        <taxon>Pseudomonadati</taxon>
        <taxon>Kiritimatiellota</taxon>
        <taxon>Kiritimatiellia</taxon>
        <taxon>Kiritimatiellales</taxon>
        <taxon>Pontiellaceae</taxon>
        <taxon>Pontiella</taxon>
    </lineage>
</organism>
<dbReference type="Proteomes" id="UP000366872">
    <property type="component" value="Unassembled WGS sequence"/>
</dbReference>
<dbReference type="GO" id="GO:0005737">
    <property type="term" value="C:cytoplasm"/>
    <property type="evidence" value="ECO:0007669"/>
    <property type="project" value="UniProtKB-SubCell"/>
</dbReference>
<dbReference type="RefSeq" id="WP_136082819.1">
    <property type="nucleotide sequence ID" value="NZ_CAAHFG010000004.1"/>
</dbReference>
<dbReference type="InterPro" id="IPR016152">
    <property type="entry name" value="PTrfase/Anion_transptr"/>
</dbReference>
<dbReference type="InterPro" id="IPR051541">
    <property type="entry name" value="PTS_SugarTrans_NitroReg"/>
</dbReference>
<reference evidence="4 5" key="1">
    <citation type="submission" date="2019-04" db="EMBL/GenBank/DDBJ databases">
        <authorList>
            <person name="Van Vliet M D."/>
        </authorList>
    </citation>
    <scope>NUCLEOTIDE SEQUENCE [LARGE SCALE GENOMIC DNA]</scope>
    <source>
        <strain evidence="4 5">F1</strain>
    </source>
</reference>
<accession>A0A6C2UCN2</accession>
<dbReference type="SUPFAM" id="SSF55804">
    <property type="entry name" value="Phoshotransferase/anion transport protein"/>
    <property type="match status" value="1"/>
</dbReference>
<evidence type="ECO:0000256" key="1">
    <source>
        <dbReference type="ARBA" id="ARBA00004496"/>
    </source>
</evidence>
<keyword evidence="5" id="KW-1185">Reference proteome</keyword>
<gene>
    <name evidence="4" type="primary">fruA_3</name>
    <name evidence="4" type="ORF">PDESU_05933</name>
</gene>
<sequence length="149" mass="16146">MNLKKVLSPETVWVDLKADTKDGIIEEMIDRLVAAGKIKDRDAALEAVKERESKMSTGMQNGVAIPHGKTDAVKSLVAAVGLNKDGVDFDSMDGAPCTIFIMTVSPTKRTGPHIQFLAEVSRLISQPAEREKLLAAKTHGDIYEILTGK</sequence>
<dbReference type="GO" id="GO:0016740">
    <property type="term" value="F:transferase activity"/>
    <property type="evidence" value="ECO:0007669"/>
    <property type="project" value="UniProtKB-KW"/>
</dbReference>
<evidence type="ECO:0000256" key="2">
    <source>
        <dbReference type="ARBA" id="ARBA00022679"/>
    </source>
</evidence>
<dbReference type="InterPro" id="IPR002178">
    <property type="entry name" value="PTS_EIIA_type-2_dom"/>
</dbReference>
<dbReference type="EMBL" id="CAAHFG010000004">
    <property type="protein sequence ID" value="VGO17337.1"/>
    <property type="molecule type" value="Genomic_DNA"/>
</dbReference>
<evidence type="ECO:0000259" key="3">
    <source>
        <dbReference type="PROSITE" id="PS51094"/>
    </source>
</evidence>
<proteinExistence type="predicted"/>
<comment type="subcellular location">
    <subcellularLocation>
        <location evidence="1">Cytoplasm</location>
    </subcellularLocation>
</comment>
<feature type="domain" description="PTS EIIA type-2" evidence="3">
    <location>
        <begin position="5"/>
        <end position="149"/>
    </location>
</feature>
<evidence type="ECO:0000313" key="5">
    <source>
        <dbReference type="Proteomes" id="UP000366872"/>
    </source>
</evidence>
<dbReference type="AlphaFoldDB" id="A0A6C2UCN2"/>
<keyword evidence="2" id="KW-0808">Transferase</keyword>
<dbReference type="FunFam" id="3.40.930.10:FF:000009">
    <property type="entry name" value="PTS system, fructose specific IIABC component"/>
    <property type="match status" value="1"/>
</dbReference>
<evidence type="ECO:0000313" key="4">
    <source>
        <dbReference type="EMBL" id="VGO17337.1"/>
    </source>
</evidence>
<dbReference type="PANTHER" id="PTHR47738">
    <property type="entry name" value="PTS SYSTEM FRUCTOSE-LIKE EIIA COMPONENT-RELATED"/>
    <property type="match status" value="1"/>
</dbReference>
<dbReference type="PROSITE" id="PS51094">
    <property type="entry name" value="PTS_EIIA_TYPE_2"/>
    <property type="match status" value="1"/>
</dbReference>
<name>A0A6C2UCN2_PONDE</name>